<dbReference type="AlphaFoldDB" id="A0A0C9UXH4"/>
<feature type="region of interest" description="Disordered" evidence="1">
    <location>
        <begin position="101"/>
        <end position="133"/>
    </location>
</feature>
<evidence type="ECO:0000313" key="2">
    <source>
        <dbReference type="EMBL" id="KIJ57734.1"/>
    </source>
</evidence>
<protein>
    <submittedName>
        <fullName evidence="2">Uncharacterized protein</fullName>
    </submittedName>
</protein>
<accession>A0A0C9UXH4</accession>
<dbReference type="HOGENOM" id="CLU_910751_0_0_1"/>
<sequence>ISLPVIPFPPFELSLSIKATSTFNMAKEYLCDCQRHCKGVLTKVSRGAFRWHEKFRKSEGTAIPPSLRELREEAGIAPKAQNESLASGSLFQTAPDEINDDFGYFSPSERTTPTPEPATPGAVPSATTGSGRYRTTIDEEDDETDDLPQVPSALDADDHVLQEEVYANVKIQDLRTSLSFIFDLQKASLDDKGVGLDEDAVHRLRNPPSTVPTFDDKKSLRTAIKFYLGLPNADRDYDNTRRTYMEDQELDDFPSLSQVKEAIAVLSGIEPIINDMCPNSCIAYTGPFAKLDHCRECGESRYDVDV</sequence>
<dbReference type="Proteomes" id="UP000053820">
    <property type="component" value="Unassembled WGS sequence"/>
</dbReference>
<feature type="non-terminal residue" evidence="2">
    <location>
        <position position="1"/>
    </location>
</feature>
<proteinExistence type="predicted"/>
<evidence type="ECO:0000313" key="3">
    <source>
        <dbReference type="Proteomes" id="UP000053820"/>
    </source>
</evidence>
<organism evidence="2 3">
    <name type="scientific">Hydnomerulius pinastri MD-312</name>
    <dbReference type="NCBI Taxonomy" id="994086"/>
    <lineage>
        <taxon>Eukaryota</taxon>
        <taxon>Fungi</taxon>
        <taxon>Dikarya</taxon>
        <taxon>Basidiomycota</taxon>
        <taxon>Agaricomycotina</taxon>
        <taxon>Agaricomycetes</taxon>
        <taxon>Agaricomycetidae</taxon>
        <taxon>Boletales</taxon>
        <taxon>Boletales incertae sedis</taxon>
        <taxon>Leucogyrophana</taxon>
    </lineage>
</organism>
<gene>
    <name evidence="2" type="ORF">HYDPIDRAFT_103918</name>
</gene>
<dbReference type="EMBL" id="KN840146">
    <property type="protein sequence ID" value="KIJ57734.1"/>
    <property type="molecule type" value="Genomic_DNA"/>
</dbReference>
<reference evidence="2 3" key="1">
    <citation type="submission" date="2014-04" db="EMBL/GenBank/DDBJ databases">
        <title>Evolutionary Origins and Diversification of the Mycorrhizal Mutualists.</title>
        <authorList>
            <consortium name="DOE Joint Genome Institute"/>
            <consortium name="Mycorrhizal Genomics Consortium"/>
            <person name="Kohler A."/>
            <person name="Kuo A."/>
            <person name="Nagy L.G."/>
            <person name="Floudas D."/>
            <person name="Copeland A."/>
            <person name="Barry K.W."/>
            <person name="Cichocki N."/>
            <person name="Veneault-Fourrey C."/>
            <person name="LaButti K."/>
            <person name="Lindquist E.A."/>
            <person name="Lipzen A."/>
            <person name="Lundell T."/>
            <person name="Morin E."/>
            <person name="Murat C."/>
            <person name="Riley R."/>
            <person name="Ohm R."/>
            <person name="Sun H."/>
            <person name="Tunlid A."/>
            <person name="Henrissat B."/>
            <person name="Grigoriev I.V."/>
            <person name="Hibbett D.S."/>
            <person name="Martin F."/>
        </authorList>
    </citation>
    <scope>NUCLEOTIDE SEQUENCE [LARGE SCALE GENOMIC DNA]</scope>
    <source>
        <strain evidence="2 3">MD-312</strain>
    </source>
</reference>
<evidence type="ECO:0000256" key="1">
    <source>
        <dbReference type="SAM" id="MobiDB-lite"/>
    </source>
</evidence>
<dbReference type="OrthoDB" id="2683143at2759"/>
<keyword evidence="3" id="KW-1185">Reference proteome</keyword>
<name>A0A0C9UXH4_9AGAM</name>